<keyword evidence="4" id="KW-0808">Transferase</keyword>
<dbReference type="PANTHER" id="PTHR35526">
    <property type="entry name" value="ANTI-SIGMA-F FACTOR RSBW-RELATED"/>
    <property type="match status" value="1"/>
</dbReference>
<evidence type="ECO:0000313" key="5">
    <source>
        <dbReference type="Proteomes" id="UP001501237"/>
    </source>
</evidence>
<evidence type="ECO:0000256" key="1">
    <source>
        <dbReference type="ARBA" id="ARBA00022527"/>
    </source>
</evidence>
<gene>
    <name evidence="4" type="ORF">GCM10010468_80570</name>
</gene>
<accession>A0ABP6QMI0</accession>
<keyword evidence="4" id="KW-0418">Kinase</keyword>
<evidence type="ECO:0000259" key="2">
    <source>
        <dbReference type="Pfam" id="PF13581"/>
    </source>
</evidence>
<organism evidence="4 5">
    <name type="scientific">Actinocorallia longicatena</name>
    <dbReference type="NCBI Taxonomy" id="111803"/>
    <lineage>
        <taxon>Bacteria</taxon>
        <taxon>Bacillati</taxon>
        <taxon>Actinomycetota</taxon>
        <taxon>Actinomycetes</taxon>
        <taxon>Streptosporangiales</taxon>
        <taxon>Thermomonosporaceae</taxon>
        <taxon>Actinocorallia</taxon>
    </lineage>
</organism>
<dbReference type="CDD" id="cd16936">
    <property type="entry name" value="HATPase_RsbW-like"/>
    <property type="match status" value="1"/>
</dbReference>
<dbReference type="InterPro" id="IPR003594">
    <property type="entry name" value="HATPase_dom"/>
</dbReference>
<dbReference type="GO" id="GO:0016301">
    <property type="term" value="F:kinase activity"/>
    <property type="evidence" value="ECO:0007669"/>
    <property type="project" value="UniProtKB-KW"/>
</dbReference>
<evidence type="ECO:0000259" key="3">
    <source>
        <dbReference type="Pfam" id="PF14417"/>
    </source>
</evidence>
<dbReference type="PANTHER" id="PTHR35526:SF3">
    <property type="entry name" value="ANTI-SIGMA-F FACTOR RSBW"/>
    <property type="match status" value="1"/>
</dbReference>
<evidence type="ECO:0000313" key="4">
    <source>
        <dbReference type="EMBL" id="GAA3242723.1"/>
    </source>
</evidence>
<proteinExistence type="predicted"/>
<keyword evidence="1" id="KW-0723">Serine/threonine-protein kinase</keyword>
<feature type="domain" description="MEDS" evidence="3">
    <location>
        <begin position="5"/>
        <end position="153"/>
    </location>
</feature>
<dbReference type="Pfam" id="PF14417">
    <property type="entry name" value="MEDS"/>
    <property type="match status" value="1"/>
</dbReference>
<dbReference type="RefSeq" id="WP_344839893.1">
    <property type="nucleotide sequence ID" value="NZ_BAAAUV010000053.1"/>
</dbReference>
<reference evidence="5" key="1">
    <citation type="journal article" date="2019" name="Int. J. Syst. Evol. Microbiol.">
        <title>The Global Catalogue of Microorganisms (GCM) 10K type strain sequencing project: providing services to taxonomists for standard genome sequencing and annotation.</title>
        <authorList>
            <consortium name="The Broad Institute Genomics Platform"/>
            <consortium name="The Broad Institute Genome Sequencing Center for Infectious Disease"/>
            <person name="Wu L."/>
            <person name="Ma J."/>
        </authorList>
    </citation>
    <scope>NUCLEOTIDE SEQUENCE [LARGE SCALE GENOMIC DNA]</scope>
    <source>
        <strain evidence="5">JCM 9377</strain>
    </source>
</reference>
<sequence>MTGLRHLGAFYRDDEDLVRTSVGFLTDAMAADEPVLVVLRPRHQRLVQERLTALAPFRTRSRLVFRGAGGISARPAQAMAGYRDMAAAHPSGRVRVLAEPDRRVDHCAWRLREWIRFEAAVNALMDDVPVTLLCLAGHDAAPATAQGMRWTHPGLLDSSGESPNRDYRSAALVDSGCDLQLGLPVPDRAEVFVPEGTDPAPLRARALRAAERAGLSPADRMRLLTVVTELFTNAVLHGEPPITCALWTQGPSVVCQLTDTGDWPDAAFLGLTPPNPPHTSTLGLWAVRALCPQLQSHTSPTATILRVTVEPTT</sequence>
<comment type="caution">
    <text evidence="4">The sequence shown here is derived from an EMBL/GenBank/DDBJ whole genome shotgun (WGS) entry which is preliminary data.</text>
</comment>
<dbReference type="Proteomes" id="UP001501237">
    <property type="component" value="Unassembled WGS sequence"/>
</dbReference>
<dbReference type="InterPro" id="IPR025847">
    <property type="entry name" value="MEDS_domain"/>
</dbReference>
<dbReference type="InterPro" id="IPR050267">
    <property type="entry name" value="Anti-sigma-factor_SerPK"/>
</dbReference>
<dbReference type="EMBL" id="BAAAUV010000053">
    <property type="protein sequence ID" value="GAA3242723.1"/>
    <property type="molecule type" value="Genomic_DNA"/>
</dbReference>
<name>A0ABP6QMI0_9ACTN</name>
<protein>
    <submittedName>
        <fullName evidence="4">Sensor histidine kinase</fullName>
    </submittedName>
</protein>
<keyword evidence="5" id="KW-1185">Reference proteome</keyword>
<dbReference type="Pfam" id="PF13581">
    <property type="entry name" value="HATPase_c_2"/>
    <property type="match status" value="1"/>
</dbReference>
<dbReference type="InterPro" id="IPR036890">
    <property type="entry name" value="HATPase_C_sf"/>
</dbReference>
<feature type="domain" description="Histidine kinase/HSP90-like ATPase" evidence="2">
    <location>
        <begin position="201"/>
        <end position="308"/>
    </location>
</feature>
<dbReference type="Gene3D" id="3.30.565.10">
    <property type="entry name" value="Histidine kinase-like ATPase, C-terminal domain"/>
    <property type="match status" value="1"/>
</dbReference>
<dbReference type="SUPFAM" id="SSF55874">
    <property type="entry name" value="ATPase domain of HSP90 chaperone/DNA topoisomerase II/histidine kinase"/>
    <property type="match status" value="1"/>
</dbReference>